<evidence type="ECO:0000313" key="2">
    <source>
        <dbReference type="Proteomes" id="UP000555103"/>
    </source>
</evidence>
<protein>
    <submittedName>
        <fullName evidence="1">Ribosomal protein S26</fullName>
    </submittedName>
</protein>
<proteinExistence type="predicted"/>
<keyword evidence="1" id="KW-0689">Ribosomal protein</keyword>
<name>A0A840CTG3_9BACT</name>
<dbReference type="Pfam" id="PF11888">
    <property type="entry name" value="DUF3408"/>
    <property type="match status" value="1"/>
</dbReference>
<accession>A0A840CTG3</accession>
<organism evidence="1 2">
    <name type="scientific">Dysgonomonas hofstadii</name>
    <dbReference type="NCBI Taxonomy" id="637886"/>
    <lineage>
        <taxon>Bacteria</taxon>
        <taxon>Pseudomonadati</taxon>
        <taxon>Bacteroidota</taxon>
        <taxon>Bacteroidia</taxon>
        <taxon>Bacteroidales</taxon>
        <taxon>Dysgonomonadaceae</taxon>
        <taxon>Dysgonomonas</taxon>
    </lineage>
</organism>
<dbReference type="RefSeq" id="WP_183309089.1">
    <property type="nucleotide sequence ID" value="NZ_JACIEP010000029.1"/>
</dbReference>
<keyword evidence="2" id="KW-1185">Reference proteome</keyword>
<comment type="caution">
    <text evidence="1">The sequence shown here is derived from an EMBL/GenBank/DDBJ whole genome shotgun (WGS) entry which is preliminary data.</text>
</comment>
<keyword evidence="1" id="KW-0687">Ribonucleoprotein</keyword>
<gene>
    <name evidence="1" type="ORF">GGR21_004233</name>
</gene>
<dbReference type="InterPro" id="IPR021823">
    <property type="entry name" value="DUF3408"/>
</dbReference>
<dbReference type="GO" id="GO:0005840">
    <property type="term" value="C:ribosome"/>
    <property type="evidence" value="ECO:0007669"/>
    <property type="project" value="UniProtKB-KW"/>
</dbReference>
<dbReference type="Proteomes" id="UP000555103">
    <property type="component" value="Unassembled WGS sequence"/>
</dbReference>
<dbReference type="AlphaFoldDB" id="A0A840CTG3"/>
<dbReference type="EMBL" id="JACIEP010000029">
    <property type="protein sequence ID" value="MBB4038301.1"/>
    <property type="molecule type" value="Genomic_DNA"/>
</dbReference>
<evidence type="ECO:0000313" key="1">
    <source>
        <dbReference type="EMBL" id="MBB4038301.1"/>
    </source>
</evidence>
<reference evidence="1 2" key="1">
    <citation type="submission" date="2020-08" db="EMBL/GenBank/DDBJ databases">
        <title>Genomic Encyclopedia of Type Strains, Phase IV (KMG-IV): sequencing the most valuable type-strain genomes for metagenomic binning, comparative biology and taxonomic classification.</title>
        <authorList>
            <person name="Goeker M."/>
        </authorList>
    </citation>
    <scope>NUCLEOTIDE SEQUENCE [LARGE SCALE GENOMIC DNA]</scope>
    <source>
        <strain evidence="1 2">DSM 104969</strain>
    </source>
</reference>
<sequence length="79" mass="9148">MNKKKSSEQKDRGKTKYRKCIYISDEVHKKLASLVRSLVESGNENLTIGAFANSIIKEFMVARKNQINEIYREDRGNLI</sequence>